<dbReference type="GO" id="GO:0016853">
    <property type="term" value="F:isomerase activity"/>
    <property type="evidence" value="ECO:0007669"/>
    <property type="project" value="UniProtKB-KW"/>
</dbReference>
<dbReference type="Gene3D" id="3.20.20.150">
    <property type="entry name" value="Divalent-metal-dependent TIM barrel enzymes"/>
    <property type="match status" value="1"/>
</dbReference>
<dbReference type="OrthoDB" id="9779184at2"/>
<organism evidence="2 3">
    <name type="scientific">Muricomes intestini</name>
    <dbReference type="NCBI Taxonomy" id="1796634"/>
    <lineage>
        <taxon>Bacteria</taxon>
        <taxon>Bacillati</taxon>
        <taxon>Bacillota</taxon>
        <taxon>Clostridia</taxon>
        <taxon>Lachnospirales</taxon>
        <taxon>Lachnospiraceae</taxon>
        <taxon>Muricomes</taxon>
    </lineage>
</organism>
<evidence type="ECO:0000259" key="1">
    <source>
        <dbReference type="Pfam" id="PF01261"/>
    </source>
</evidence>
<proteinExistence type="predicted"/>
<dbReference type="Pfam" id="PF01261">
    <property type="entry name" value="AP_endonuc_2"/>
    <property type="match status" value="1"/>
</dbReference>
<dbReference type="EMBL" id="SLZZ01000020">
    <property type="protein sequence ID" value="TCS77121.1"/>
    <property type="molecule type" value="Genomic_DNA"/>
</dbReference>
<dbReference type="AlphaFoldDB" id="A0A4R3K359"/>
<sequence length="343" mass="39054">MKRSITICSAQFGDIPLPKLLPKLRSMGYEGVEIACQSHLDIYSVVNDINYRNSIIKLFEDNHMSITAISAHLMGQCVGDRPDPRLDNFAPNSLAGKPEQIRSWAINGMKTAAKAAQLLNVKVVTCFLGSPIWAWWYSFPQTTTSMIESGYEEIRKLWTPIFDEYDKCGVKLALEVHPTEIAFDYYSTKKLLEVLDYRPTLGLNFDPSHLLWQGIDPAVFIKDFSDRIYHVHMKDVKINQDGRCGILGSHLEFGDTRRKWNFVSLGHGNVDFDSIIRELNSCNYDGPLCVEWEDSGMDRMFGAQEAYSYVDKINFQASTFAFDSALKDDLNCKSTSDKVYYNK</sequence>
<keyword evidence="3" id="KW-1185">Reference proteome</keyword>
<gene>
    <name evidence="2" type="ORF">EDD59_12043</name>
</gene>
<dbReference type="PANTHER" id="PTHR12110:SF21">
    <property type="entry name" value="XYLOSE ISOMERASE-LIKE TIM BARREL DOMAIN-CONTAINING PROTEIN"/>
    <property type="match status" value="1"/>
</dbReference>
<accession>A0A4R3K359</accession>
<dbReference type="InterPro" id="IPR013022">
    <property type="entry name" value="Xyl_isomerase-like_TIM-brl"/>
</dbReference>
<reference evidence="2 3" key="1">
    <citation type="submission" date="2019-03" db="EMBL/GenBank/DDBJ databases">
        <title>Genomic Encyclopedia of Type Strains, Phase IV (KMG-IV): sequencing the most valuable type-strain genomes for metagenomic binning, comparative biology and taxonomic classification.</title>
        <authorList>
            <person name="Goeker M."/>
        </authorList>
    </citation>
    <scope>NUCLEOTIDE SEQUENCE [LARGE SCALE GENOMIC DNA]</scope>
    <source>
        <strain evidence="2 3">DSM 29489</strain>
    </source>
</reference>
<comment type="caution">
    <text evidence="2">The sequence shown here is derived from an EMBL/GenBank/DDBJ whole genome shotgun (WGS) entry which is preliminary data.</text>
</comment>
<dbReference type="PANTHER" id="PTHR12110">
    <property type="entry name" value="HYDROXYPYRUVATE ISOMERASE"/>
    <property type="match status" value="1"/>
</dbReference>
<name>A0A4R3K359_9FIRM</name>
<dbReference type="SUPFAM" id="SSF51658">
    <property type="entry name" value="Xylose isomerase-like"/>
    <property type="match status" value="1"/>
</dbReference>
<feature type="domain" description="Xylose isomerase-like TIM barrel" evidence="1">
    <location>
        <begin position="23"/>
        <end position="308"/>
    </location>
</feature>
<evidence type="ECO:0000313" key="3">
    <source>
        <dbReference type="Proteomes" id="UP000295726"/>
    </source>
</evidence>
<dbReference type="Proteomes" id="UP000295726">
    <property type="component" value="Unassembled WGS sequence"/>
</dbReference>
<evidence type="ECO:0000313" key="2">
    <source>
        <dbReference type="EMBL" id="TCS77121.1"/>
    </source>
</evidence>
<dbReference type="InterPro" id="IPR050312">
    <property type="entry name" value="IolE/XylAMocC-like"/>
</dbReference>
<keyword evidence="2" id="KW-0413">Isomerase</keyword>
<dbReference type="InterPro" id="IPR036237">
    <property type="entry name" value="Xyl_isomerase-like_sf"/>
</dbReference>
<dbReference type="RefSeq" id="WP_132382580.1">
    <property type="nucleotide sequence ID" value="NZ_SLZZ01000020.1"/>
</dbReference>
<protein>
    <submittedName>
        <fullName evidence="2">Sugar phosphate isomerase/epimerase</fullName>
    </submittedName>
</protein>